<dbReference type="InterPro" id="IPR032466">
    <property type="entry name" value="Metal_Hydrolase"/>
</dbReference>
<gene>
    <name evidence="2" type="ordered locus">Nther_2637</name>
</gene>
<dbReference type="SUPFAM" id="SSF51556">
    <property type="entry name" value="Metallo-dependent hydrolases"/>
    <property type="match status" value="1"/>
</dbReference>
<dbReference type="AlphaFoldDB" id="B2A284"/>
<organism evidence="2 3">
    <name type="scientific">Natranaerobius thermophilus (strain ATCC BAA-1301 / DSM 18059 / JW/NM-WN-LF)</name>
    <dbReference type="NCBI Taxonomy" id="457570"/>
    <lineage>
        <taxon>Bacteria</taxon>
        <taxon>Bacillati</taxon>
        <taxon>Bacillota</taxon>
        <taxon>Clostridia</taxon>
        <taxon>Natranaerobiales</taxon>
        <taxon>Natranaerobiaceae</taxon>
        <taxon>Natranaerobius</taxon>
    </lineage>
</organism>
<proteinExistence type="predicted"/>
<dbReference type="PANTHER" id="PTHR22642:SF2">
    <property type="entry name" value="PROTEIN LONG AFTER FAR-RED 3"/>
    <property type="match status" value="1"/>
</dbReference>
<reference evidence="2 3" key="2">
    <citation type="journal article" date="2011" name="J. Bacteriol.">
        <title>Complete genome sequence of the anaerobic, halophilic alkalithermophile Natranaerobius thermophilus JW/NM-WN-LF.</title>
        <authorList>
            <person name="Zhao B."/>
            <person name="Mesbah N.M."/>
            <person name="Dalin E."/>
            <person name="Goodwin L."/>
            <person name="Nolan M."/>
            <person name="Pitluck S."/>
            <person name="Chertkov O."/>
            <person name="Brettin T.S."/>
            <person name="Han J."/>
            <person name="Larimer F.W."/>
            <person name="Land M.L."/>
            <person name="Hauser L."/>
            <person name="Kyrpides N."/>
            <person name="Wiegel J."/>
        </authorList>
    </citation>
    <scope>NUCLEOTIDE SEQUENCE [LARGE SCALE GENOMIC DNA]</scope>
    <source>
        <strain evidence="3">ATCC BAA-1301 / DSM 18059 / JW/NM-WN-LF</strain>
    </source>
</reference>
<reference evidence="2 3" key="1">
    <citation type="submission" date="2008-04" db="EMBL/GenBank/DDBJ databases">
        <title>Complete sequence of chromosome of Natranaerobius thermophilus JW/NM-WN-LF.</title>
        <authorList>
            <consortium name="US DOE Joint Genome Institute"/>
            <person name="Copeland A."/>
            <person name="Lucas S."/>
            <person name="Lapidus A."/>
            <person name="Glavina del Rio T."/>
            <person name="Dalin E."/>
            <person name="Tice H."/>
            <person name="Bruce D."/>
            <person name="Goodwin L."/>
            <person name="Pitluck S."/>
            <person name="Chertkov O."/>
            <person name="Brettin T."/>
            <person name="Detter J.C."/>
            <person name="Han C."/>
            <person name="Kuske C.R."/>
            <person name="Schmutz J."/>
            <person name="Larimer F."/>
            <person name="Land M."/>
            <person name="Hauser L."/>
            <person name="Kyrpides N."/>
            <person name="Lykidis A."/>
            <person name="Mesbah N.M."/>
            <person name="Wiegel J."/>
        </authorList>
    </citation>
    <scope>NUCLEOTIDE SEQUENCE [LARGE SCALE GENOMIC DNA]</scope>
    <source>
        <strain evidence="3">ATCC BAA-1301 / DSM 18059 / JW/NM-WN-LF</strain>
    </source>
</reference>
<protein>
    <submittedName>
        <fullName evidence="2">Amidohydrolase 3</fullName>
    </submittedName>
</protein>
<keyword evidence="2" id="KW-0378">Hydrolase</keyword>
<dbReference type="MEROPS" id="S12.A23"/>
<dbReference type="Proteomes" id="UP000001683">
    <property type="component" value="Chromosome"/>
</dbReference>
<dbReference type="Gene3D" id="3.10.310.70">
    <property type="match status" value="1"/>
</dbReference>
<dbReference type="OrthoDB" id="9767366at2"/>
<dbReference type="eggNOG" id="COG1574">
    <property type="taxonomic scope" value="Bacteria"/>
</dbReference>
<dbReference type="InterPro" id="IPR013108">
    <property type="entry name" value="Amidohydro_3"/>
</dbReference>
<dbReference type="GO" id="GO:0016810">
    <property type="term" value="F:hydrolase activity, acting on carbon-nitrogen (but not peptide) bonds"/>
    <property type="evidence" value="ECO:0007669"/>
    <property type="project" value="InterPro"/>
</dbReference>
<dbReference type="Gene3D" id="2.30.40.10">
    <property type="entry name" value="Urease, subunit C, domain 1"/>
    <property type="match status" value="1"/>
</dbReference>
<feature type="domain" description="Amidohydrolase 3" evidence="1">
    <location>
        <begin position="49"/>
        <end position="531"/>
    </location>
</feature>
<dbReference type="SUPFAM" id="SSF51338">
    <property type="entry name" value="Composite domain of metallo-dependent hydrolases"/>
    <property type="match status" value="1"/>
</dbReference>
<dbReference type="KEGG" id="nth:Nther_2637"/>
<evidence type="ECO:0000313" key="3">
    <source>
        <dbReference type="Proteomes" id="UP000001683"/>
    </source>
</evidence>
<dbReference type="InterPro" id="IPR033932">
    <property type="entry name" value="YtcJ-like"/>
</dbReference>
<name>B2A284_NATTJ</name>
<evidence type="ECO:0000313" key="2">
    <source>
        <dbReference type="EMBL" id="ACB86192.1"/>
    </source>
</evidence>
<dbReference type="Gene3D" id="3.20.20.140">
    <property type="entry name" value="Metal-dependent hydrolases"/>
    <property type="match status" value="1"/>
</dbReference>
<accession>B2A284</accession>
<dbReference type="InParanoid" id="B2A284"/>
<dbReference type="Pfam" id="PF07969">
    <property type="entry name" value="Amidohydro_3"/>
    <property type="match status" value="1"/>
</dbReference>
<evidence type="ECO:0000259" key="1">
    <source>
        <dbReference type="Pfam" id="PF07969"/>
    </source>
</evidence>
<dbReference type="HOGENOM" id="CLU_009942_3_1_9"/>
<sequence length="533" mass="59942">MTESQTLILKNGNFYTGGEFISGNLVIRQGKIEELATSEEIFNKYTADKIINLEGKTVFPGFIDSHIHLVQTGFLQVHQDLSQASSVDELKELIRAEAKRKQPGEWIIGSSFDDNKFKDDRFPTKEDLDEVAPDNPVFIIRICTHLMIANSKALDLARIDKNKEAPQGGGIDRDESGEPNGILRRNAGDLVYNIIYSNNSMIKKAIKASLNYLKENGITTAHSMAIGVKKHQHYFNILQAYREAMEEEGYPVRVKLGAEHELLDHLISEDMNYLDGNEFLQQGYIKFFTDGSYGSRTALLNNPYEDEPDNCGIEATSKDRLYKYAKKAHEHGYQCAIHALGDKALSNALDVLESLIEKGHNPLRHRIVHAGLAPKDLIDRIKELNVSVDIQPNFVASEVDWLETALGNRTEDVYTWNTMKNEGINLAASSDCPVEPVNPFYGIRAATTRKNLENRPADGFNSKERVTLEDAIDMYTINGAYQYFDEDSLGSIEPNKFADLVVLSQNPMELAPDQLLDIKIDMTFVGGRLVYQR</sequence>
<dbReference type="RefSeq" id="WP_012449031.1">
    <property type="nucleotide sequence ID" value="NC_010718.1"/>
</dbReference>
<keyword evidence="3" id="KW-1185">Reference proteome</keyword>
<dbReference type="EMBL" id="CP001034">
    <property type="protein sequence ID" value="ACB86192.1"/>
    <property type="molecule type" value="Genomic_DNA"/>
</dbReference>
<dbReference type="CDD" id="cd01300">
    <property type="entry name" value="YtcJ_like"/>
    <property type="match status" value="1"/>
</dbReference>
<dbReference type="InterPro" id="IPR011059">
    <property type="entry name" value="Metal-dep_hydrolase_composite"/>
</dbReference>
<dbReference type="PANTHER" id="PTHR22642">
    <property type="entry name" value="IMIDAZOLONEPROPIONASE"/>
    <property type="match status" value="1"/>
</dbReference>